<dbReference type="AlphaFoldDB" id="J3PH30"/>
<evidence type="ECO:0000313" key="5">
    <source>
        <dbReference type="EnsemblFungi" id="EJT69927"/>
    </source>
</evidence>
<feature type="repeat" description="ANK" evidence="3">
    <location>
        <begin position="33"/>
        <end position="65"/>
    </location>
</feature>
<dbReference type="Pfam" id="PF12796">
    <property type="entry name" value="Ank_2"/>
    <property type="match status" value="1"/>
</dbReference>
<dbReference type="Proteomes" id="UP000006039">
    <property type="component" value="Unassembled WGS sequence"/>
</dbReference>
<dbReference type="GeneID" id="20353268"/>
<dbReference type="Gene3D" id="1.25.40.20">
    <property type="entry name" value="Ankyrin repeat-containing domain"/>
    <property type="match status" value="4"/>
</dbReference>
<feature type="repeat" description="ANK" evidence="3">
    <location>
        <begin position="550"/>
        <end position="587"/>
    </location>
</feature>
<keyword evidence="2 3" id="KW-0040">ANK repeat</keyword>
<organism evidence="4">
    <name type="scientific">Gaeumannomyces tritici (strain R3-111a-1)</name>
    <name type="common">Wheat and barley take-all root rot fungus</name>
    <name type="synonym">Gaeumannomyces graminis var. tritici</name>
    <dbReference type="NCBI Taxonomy" id="644352"/>
    <lineage>
        <taxon>Eukaryota</taxon>
        <taxon>Fungi</taxon>
        <taxon>Dikarya</taxon>
        <taxon>Ascomycota</taxon>
        <taxon>Pezizomycotina</taxon>
        <taxon>Sordariomycetes</taxon>
        <taxon>Sordariomycetidae</taxon>
        <taxon>Magnaporthales</taxon>
        <taxon>Magnaporthaceae</taxon>
        <taxon>Gaeumannomyces</taxon>
    </lineage>
</organism>
<dbReference type="OrthoDB" id="341259at2759"/>
<sequence>MWQLFGAIPRDADISIDSRDDINRFYTSPNLDAVETQLHAAVRRGQVSRVVLYIAMGADVEAEGRFVHLEHGTRKVFLNLTPIHLAALTKDTSALQLLLDSGANVTATWRSAAGERTTHISWPETGTALDLVLLRLQEAGLGVQQVKERHFKTIDMLLDHGLDVNAPKLMEMAMETFSAPLVKHLMGRGGKVPGGNLGHFCRAAVRKRSITALEFGVEELGYRDLDHGLGGLKWAADYRSYDEPLGRMWSYLFSRLQHDLGPGKSINGVPGRYAVFLRAARYGNASAIQDLLNHGFDVNRVLKPMDWTLLVAVCKMHPTYKVVRLLLDAGASAVDTADSVGTSPLSALSTTPRFTMSGRTIDSRWHAASVVKLLLEAGADPNHRTVNPDHSKDYTPLSRAVLRKQYHGGLLEALVDGGADIERKSTPCERCKMFTPLMIAAATDRGTMPVGALLKAGANIEARSGADCNGTTALIAACGRCGPWSAPVVRLLLDAGADVNHCGGPACYGITALHAACGGFELMGPSHDIVELLLKAGAHVDHGAAWPAGPGVTPLLMACTGPHIPGRTSRTLRLLLNAGADVNCRWEASPVERIVAGSTALHCIPPDLPEALECVKILLAAGADPAARNARGETPLHTHLGWLAGVRRPANFDFLVSSECVLVLAQATTDRGALRAADGPDRSVLQLLETELERLQILHIGFAPQKWYYRDDGSLAHHHLAEAARILSRD</sequence>
<evidence type="ECO:0000313" key="6">
    <source>
        <dbReference type="Proteomes" id="UP000006039"/>
    </source>
</evidence>
<protein>
    <submittedName>
        <fullName evidence="4 5">Uncharacterized protein</fullName>
    </submittedName>
</protein>
<evidence type="ECO:0000256" key="1">
    <source>
        <dbReference type="ARBA" id="ARBA00022737"/>
    </source>
</evidence>
<dbReference type="PANTHER" id="PTHR24189">
    <property type="entry name" value="MYOTROPHIN"/>
    <property type="match status" value="1"/>
</dbReference>
<dbReference type="EnsemblFungi" id="EJT69927">
    <property type="protein sequence ID" value="EJT69927"/>
    <property type="gene ID" value="GGTG_12810"/>
</dbReference>
<evidence type="ECO:0000256" key="3">
    <source>
        <dbReference type="PROSITE-ProRule" id="PRU00023"/>
    </source>
</evidence>
<dbReference type="SMART" id="SM00248">
    <property type="entry name" value="ANK"/>
    <property type="match status" value="12"/>
</dbReference>
<keyword evidence="1" id="KW-0677">Repeat</keyword>
<dbReference type="PROSITE" id="PS50297">
    <property type="entry name" value="ANK_REP_REGION"/>
    <property type="match status" value="2"/>
</dbReference>
<reference evidence="6" key="1">
    <citation type="submission" date="2010-07" db="EMBL/GenBank/DDBJ databases">
        <title>The genome sequence of Gaeumannomyces graminis var. tritici strain R3-111a-1.</title>
        <authorList>
            <consortium name="The Broad Institute Genome Sequencing Platform"/>
            <person name="Ma L.-J."/>
            <person name="Dead R."/>
            <person name="Young S."/>
            <person name="Zeng Q."/>
            <person name="Koehrsen M."/>
            <person name="Alvarado L."/>
            <person name="Berlin A."/>
            <person name="Chapman S.B."/>
            <person name="Chen Z."/>
            <person name="Freedman E."/>
            <person name="Gellesch M."/>
            <person name="Goldberg J."/>
            <person name="Griggs A."/>
            <person name="Gujja S."/>
            <person name="Heilman E.R."/>
            <person name="Heiman D."/>
            <person name="Hepburn T."/>
            <person name="Howarth C."/>
            <person name="Jen D."/>
            <person name="Larson L."/>
            <person name="Mehta T."/>
            <person name="Neiman D."/>
            <person name="Pearson M."/>
            <person name="Roberts A."/>
            <person name="Saif S."/>
            <person name="Shea T."/>
            <person name="Shenoy N."/>
            <person name="Sisk P."/>
            <person name="Stolte C."/>
            <person name="Sykes S."/>
            <person name="Walk T."/>
            <person name="White J."/>
            <person name="Yandava C."/>
            <person name="Haas B."/>
            <person name="Nusbaum C."/>
            <person name="Birren B."/>
        </authorList>
    </citation>
    <scope>NUCLEOTIDE SEQUENCE [LARGE SCALE GENOMIC DNA]</scope>
    <source>
        <strain evidence="6">R3-111a-1</strain>
    </source>
</reference>
<reference evidence="4" key="2">
    <citation type="submission" date="2010-07" db="EMBL/GenBank/DDBJ databases">
        <authorList>
            <consortium name="The Broad Institute Genome Sequencing Platform"/>
            <consortium name="Broad Institute Genome Sequencing Center for Infectious Disease"/>
            <person name="Ma L.-J."/>
            <person name="Dead R."/>
            <person name="Young S."/>
            <person name="Zeng Q."/>
            <person name="Koehrsen M."/>
            <person name="Alvarado L."/>
            <person name="Berlin A."/>
            <person name="Chapman S.B."/>
            <person name="Chen Z."/>
            <person name="Freedman E."/>
            <person name="Gellesch M."/>
            <person name="Goldberg J."/>
            <person name="Griggs A."/>
            <person name="Gujja S."/>
            <person name="Heilman E.R."/>
            <person name="Heiman D."/>
            <person name="Hepburn T."/>
            <person name="Howarth C."/>
            <person name="Jen D."/>
            <person name="Larson L."/>
            <person name="Mehta T."/>
            <person name="Neiman D."/>
            <person name="Pearson M."/>
            <person name="Roberts A."/>
            <person name="Saif S."/>
            <person name="Shea T."/>
            <person name="Shenoy N."/>
            <person name="Sisk P."/>
            <person name="Stolte C."/>
            <person name="Sykes S."/>
            <person name="Walk T."/>
            <person name="White J."/>
            <person name="Yandava C."/>
            <person name="Haas B."/>
            <person name="Nusbaum C."/>
            <person name="Birren B."/>
        </authorList>
    </citation>
    <scope>NUCLEOTIDE SEQUENCE</scope>
    <source>
        <strain evidence="4">R3-111a-1</strain>
    </source>
</reference>
<evidence type="ECO:0000313" key="4">
    <source>
        <dbReference type="EMBL" id="EJT69927.1"/>
    </source>
</evidence>
<dbReference type="STRING" id="644352.J3PH30"/>
<feature type="repeat" description="ANK" evidence="3">
    <location>
        <begin position="392"/>
        <end position="426"/>
    </location>
</feature>
<feature type="repeat" description="ANK" evidence="3">
    <location>
        <begin position="78"/>
        <end position="110"/>
    </location>
</feature>
<dbReference type="InterPro" id="IPR036770">
    <property type="entry name" value="Ankyrin_rpt-contain_sf"/>
</dbReference>
<dbReference type="Pfam" id="PF00023">
    <property type="entry name" value="Ank"/>
    <property type="match status" value="2"/>
</dbReference>
<gene>
    <name evidence="5" type="primary">20353268</name>
    <name evidence="4" type="ORF">GGTG_12810</name>
</gene>
<reference evidence="5" key="4">
    <citation type="journal article" date="2015" name="G3 (Bethesda)">
        <title>Genome sequences of three phytopathogenic species of the Magnaporthaceae family of fungi.</title>
        <authorList>
            <person name="Okagaki L.H."/>
            <person name="Nunes C.C."/>
            <person name="Sailsbery J."/>
            <person name="Clay B."/>
            <person name="Brown D."/>
            <person name="John T."/>
            <person name="Oh Y."/>
            <person name="Young N."/>
            <person name="Fitzgerald M."/>
            <person name="Haas B.J."/>
            <person name="Zeng Q."/>
            <person name="Young S."/>
            <person name="Adiconis X."/>
            <person name="Fan L."/>
            <person name="Levin J.Z."/>
            <person name="Mitchell T.K."/>
            <person name="Okubara P.A."/>
            <person name="Farman M.L."/>
            <person name="Kohn L.M."/>
            <person name="Birren B."/>
            <person name="Ma L.-J."/>
            <person name="Dean R.A."/>
        </authorList>
    </citation>
    <scope>NUCLEOTIDE SEQUENCE</scope>
    <source>
        <strain evidence="5">R3-111a-1</strain>
    </source>
</reference>
<evidence type="ECO:0000256" key="2">
    <source>
        <dbReference type="ARBA" id="ARBA00023043"/>
    </source>
</evidence>
<name>J3PH30_GAET3</name>
<dbReference type="RefSeq" id="XP_009228975.1">
    <property type="nucleotide sequence ID" value="XM_009230711.1"/>
</dbReference>
<dbReference type="eggNOG" id="KOG4369">
    <property type="taxonomic scope" value="Eukaryota"/>
</dbReference>
<reference evidence="5" key="5">
    <citation type="submission" date="2018-04" db="UniProtKB">
        <authorList>
            <consortium name="EnsemblFungi"/>
        </authorList>
    </citation>
    <scope>IDENTIFICATION</scope>
    <source>
        <strain evidence="5">R3-111a-1</strain>
    </source>
</reference>
<dbReference type="VEuPathDB" id="FungiDB:GGTG_12810"/>
<dbReference type="InterPro" id="IPR050745">
    <property type="entry name" value="Multifunctional_regulatory"/>
</dbReference>
<reference evidence="4" key="3">
    <citation type="submission" date="2010-09" db="EMBL/GenBank/DDBJ databases">
        <title>Annotation of Gaeumannomyces graminis var. tritici R3-111a-1.</title>
        <authorList>
            <consortium name="The Broad Institute Genome Sequencing Platform"/>
            <person name="Ma L.-J."/>
            <person name="Dead R."/>
            <person name="Young S.K."/>
            <person name="Zeng Q."/>
            <person name="Gargeya S."/>
            <person name="Fitzgerald M."/>
            <person name="Haas B."/>
            <person name="Abouelleil A."/>
            <person name="Alvarado L."/>
            <person name="Arachchi H.M."/>
            <person name="Berlin A."/>
            <person name="Brown A."/>
            <person name="Chapman S.B."/>
            <person name="Chen Z."/>
            <person name="Dunbar C."/>
            <person name="Freedman E."/>
            <person name="Gearin G."/>
            <person name="Gellesch M."/>
            <person name="Goldberg J."/>
            <person name="Griggs A."/>
            <person name="Gujja S."/>
            <person name="Heiman D."/>
            <person name="Howarth C."/>
            <person name="Larson L."/>
            <person name="Lui A."/>
            <person name="MacDonald P.J.P."/>
            <person name="Mehta T."/>
            <person name="Montmayeur A."/>
            <person name="Murphy C."/>
            <person name="Neiman D."/>
            <person name="Pearson M."/>
            <person name="Priest M."/>
            <person name="Roberts A."/>
            <person name="Saif S."/>
            <person name="Shea T."/>
            <person name="Shenoy N."/>
            <person name="Sisk P."/>
            <person name="Stolte C."/>
            <person name="Sykes S."/>
            <person name="Yandava C."/>
            <person name="Wortman J."/>
            <person name="Nusbaum C."/>
            <person name="Birren B."/>
        </authorList>
    </citation>
    <scope>NUCLEOTIDE SEQUENCE</scope>
    <source>
        <strain evidence="4">R3-111a-1</strain>
    </source>
</reference>
<accession>J3PH30</accession>
<dbReference type="InterPro" id="IPR002110">
    <property type="entry name" value="Ankyrin_rpt"/>
</dbReference>
<dbReference type="SUPFAM" id="SSF48403">
    <property type="entry name" value="Ankyrin repeat"/>
    <property type="match status" value="2"/>
</dbReference>
<dbReference type="PROSITE" id="PS50088">
    <property type="entry name" value="ANK_REPEAT"/>
    <property type="match status" value="4"/>
</dbReference>
<proteinExistence type="predicted"/>
<dbReference type="HOGENOM" id="CLU_379486_0_0_1"/>
<keyword evidence="6" id="KW-1185">Reference proteome</keyword>
<dbReference type="EMBL" id="GL385403">
    <property type="protein sequence ID" value="EJT69927.1"/>
    <property type="molecule type" value="Genomic_DNA"/>
</dbReference>